<accession>A0A1S8KPJ5</accession>
<dbReference type="Gene3D" id="3.20.20.70">
    <property type="entry name" value="Aldolase class I"/>
    <property type="match status" value="1"/>
</dbReference>
<protein>
    <submittedName>
        <fullName evidence="1">Alpha-N-acetylgalactosaminidase</fullName>
    </submittedName>
</protein>
<sequence>MLEIKNKMLKRKFVLEDGQFRTVAWENQLTEQVVKQAGQDECVIYFIDGSILGTAEMKASIEKQTNGLVITFVHDWAELVVTYRAREDVLVKQVVLQASERAINYIDVERWVFTDDEDIYQLPKQADIKEMAGFSGYYVELGQPVYAKGNFMGMEFPLGENRLLDKTYVSRYYVGQEVQFPKEIWPTVIGASADKSKVGIQKEFFAYIEGIAQPSYFRKQYNSWYDHMKDIDEEIILESFDRIHEGFSAYGIDLDAYVVDDGWPDYESVWEFNVKFPNELASVKELTNRLGTGLGLWIGPRGGYGETPKIMSDWLEAHPELGIGSKNHTCDDVNVADFNYLDKMQEKMLEYQRAYDISYWKIDGWLLEPDLKDESGSHAMHTMTLVYERLIELLTVLREERGEQDCWLNLTSYVNPSPWFLQWVNSLWIQVSQDTGFDEGSGSDLARMITYRDAQYYEFLHERAIQLPLWSLYNHEPIYAKTAHRGYLDHEMEATPDELKRYLFFNGTRGQSLWEFHYSYSMFNEAFWQANAEAVKWIDAHYETLKYSIPIGGNPAQYEIYGYSCQHPESGEHILSVRNPSEYEQSIELLNIDLNQFKPVVGEWELLVDHTIQLPAHGLIVLMKDSVEDSF</sequence>
<comment type="caution">
    <text evidence="1">The sequence shown here is derived from an EMBL/GenBank/DDBJ whole genome shotgun (WGS) entry which is preliminary data.</text>
</comment>
<proteinExistence type="predicted"/>
<dbReference type="Proteomes" id="UP000190409">
    <property type="component" value="Unassembled WGS sequence"/>
</dbReference>
<name>A0A1S8KPJ5_9LACT</name>
<dbReference type="EMBL" id="MUYF01000003">
    <property type="protein sequence ID" value="OOL81461.1"/>
    <property type="molecule type" value="Genomic_DNA"/>
</dbReference>
<dbReference type="InterPro" id="IPR017853">
    <property type="entry name" value="GH"/>
</dbReference>
<gene>
    <name evidence="1" type="ORF">BWX42_06765</name>
</gene>
<reference evidence="1 2" key="1">
    <citation type="submission" date="2017-01" db="EMBL/GenBank/DDBJ databases">
        <title>Complete Genome Sequence of Dolosigranulum pigrum isolated from a Patient with interstitial lung disease.</title>
        <authorList>
            <person name="Mukhopadhyay R."/>
            <person name="Joaquin J."/>
            <person name="Hogue R."/>
            <person name="Fitzgerald S."/>
            <person name="Jospin G."/>
            <person name="Eisen J.A."/>
            <person name="Chaturvedi V."/>
        </authorList>
    </citation>
    <scope>NUCLEOTIDE SEQUENCE [LARGE SCALE GENOMIC DNA]</scope>
    <source>
        <strain evidence="1 2">15S00348</strain>
    </source>
</reference>
<evidence type="ECO:0000313" key="1">
    <source>
        <dbReference type="EMBL" id="OOL81461.1"/>
    </source>
</evidence>
<dbReference type="InterPro" id="IPR013785">
    <property type="entry name" value="Aldolase_TIM"/>
</dbReference>
<dbReference type="AlphaFoldDB" id="A0A1S8KPJ5"/>
<organism evidence="1 2">
    <name type="scientific">Dolosigranulum pigrum</name>
    <dbReference type="NCBI Taxonomy" id="29394"/>
    <lineage>
        <taxon>Bacteria</taxon>
        <taxon>Bacillati</taxon>
        <taxon>Bacillota</taxon>
        <taxon>Bacilli</taxon>
        <taxon>Lactobacillales</taxon>
        <taxon>Carnobacteriaceae</taxon>
        <taxon>Dolosigranulum</taxon>
    </lineage>
</organism>
<evidence type="ECO:0000313" key="2">
    <source>
        <dbReference type="Proteomes" id="UP000190409"/>
    </source>
</evidence>
<dbReference type="SUPFAM" id="SSF51445">
    <property type="entry name" value="(Trans)glycosidases"/>
    <property type="match status" value="1"/>
</dbReference>